<organism evidence="2 3">
    <name type="scientific">Balaenoptera physalus</name>
    <name type="common">Fin whale</name>
    <name type="synonym">Balaena physalus</name>
    <dbReference type="NCBI Taxonomy" id="9770"/>
    <lineage>
        <taxon>Eukaryota</taxon>
        <taxon>Metazoa</taxon>
        <taxon>Chordata</taxon>
        <taxon>Craniata</taxon>
        <taxon>Vertebrata</taxon>
        <taxon>Euteleostomi</taxon>
        <taxon>Mammalia</taxon>
        <taxon>Eutheria</taxon>
        <taxon>Laurasiatheria</taxon>
        <taxon>Artiodactyla</taxon>
        <taxon>Whippomorpha</taxon>
        <taxon>Cetacea</taxon>
        <taxon>Mysticeti</taxon>
        <taxon>Balaenopteridae</taxon>
        <taxon>Balaenoptera</taxon>
    </lineage>
</organism>
<protein>
    <submittedName>
        <fullName evidence="2">Uncharacterized protein</fullName>
    </submittedName>
</protein>
<reference evidence="2 3" key="1">
    <citation type="journal article" date="2019" name="PLoS ONE">
        <title>Genomic analyses reveal an absence of contemporary introgressive admixture between fin whales and blue whales, despite known hybrids.</title>
        <authorList>
            <person name="Westbury M.V."/>
            <person name="Petersen B."/>
            <person name="Lorenzen E.D."/>
        </authorList>
    </citation>
    <scope>NUCLEOTIDE SEQUENCE [LARGE SCALE GENOMIC DNA]</scope>
    <source>
        <strain evidence="2">FinWhale-01</strain>
    </source>
</reference>
<sequence length="29" mass="3528">MMSFPVTTQESEQTQPLQKHYSILRYQKK</sequence>
<evidence type="ECO:0000313" key="2">
    <source>
        <dbReference type="EMBL" id="KAB0393740.1"/>
    </source>
</evidence>
<dbReference type="AlphaFoldDB" id="A0A643C139"/>
<evidence type="ECO:0000256" key="1">
    <source>
        <dbReference type="SAM" id="MobiDB-lite"/>
    </source>
</evidence>
<evidence type="ECO:0000313" key="3">
    <source>
        <dbReference type="Proteomes" id="UP000437017"/>
    </source>
</evidence>
<feature type="region of interest" description="Disordered" evidence="1">
    <location>
        <begin position="1"/>
        <end position="21"/>
    </location>
</feature>
<proteinExistence type="predicted"/>
<gene>
    <name evidence="2" type="ORF">E2I00_011636</name>
</gene>
<comment type="caution">
    <text evidence="2">The sequence shown here is derived from an EMBL/GenBank/DDBJ whole genome shotgun (WGS) entry which is preliminary data.</text>
</comment>
<dbReference type="Proteomes" id="UP000437017">
    <property type="component" value="Unassembled WGS sequence"/>
</dbReference>
<keyword evidence="3" id="KW-1185">Reference proteome</keyword>
<name>A0A643C139_BALPH</name>
<dbReference type="EMBL" id="SGJD01002988">
    <property type="protein sequence ID" value="KAB0393740.1"/>
    <property type="molecule type" value="Genomic_DNA"/>
</dbReference>
<feature type="compositionally biased region" description="Polar residues" evidence="1">
    <location>
        <begin position="1"/>
        <end position="17"/>
    </location>
</feature>
<accession>A0A643C139</accession>